<proteinExistence type="predicted"/>
<accession>A0ABW0Z343</accession>
<name>A0ABW0Z343_9ACTN</name>
<keyword evidence="3" id="KW-1185">Reference proteome</keyword>
<gene>
    <name evidence="2" type="ORF">ACFP1Z_14900</name>
</gene>
<reference evidence="3" key="1">
    <citation type="journal article" date="2019" name="Int. J. Syst. Evol. Microbiol.">
        <title>The Global Catalogue of Microorganisms (GCM) 10K type strain sequencing project: providing services to taxonomists for standard genome sequencing and annotation.</title>
        <authorList>
            <consortium name="The Broad Institute Genomics Platform"/>
            <consortium name="The Broad Institute Genome Sequencing Center for Infectious Disease"/>
            <person name="Wu L."/>
            <person name="Ma J."/>
        </authorList>
    </citation>
    <scope>NUCLEOTIDE SEQUENCE [LARGE SCALE GENOMIC DNA]</scope>
    <source>
        <strain evidence="3">CGMCC 4.7304</strain>
    </source>
</reference>
<evidence type="ECO:0000313" key="2">
    <source>
        <dbReference type="EMBL" id="MFC5721458.1"/>
    </source>
</evidence>
<dbReference type="Proteomes" id="UP001596083">
    <property type="component" value="Unassembled WGS sequence"/>
</dbReference>
<evidence type="ECO:0000313" key="3">
    <source>
        <dbReference type="Proteomes" id="UP001596083"/>
    </source>
</evidence>
<evidence type="ECO:0000256" key="1">
    <source>
        <dbReference type="SAM" id="MobiDB-lite"/>
    </source>
</evidence>
<comment type="caution">
    <text evidence="2">The sequence shown here is derived from an EMBL/GenBank/DDBJ whole genome shotgun (WGS) entry which is preliminary data.</text>
</comment>
<dbReference type="EMBL" id="JBHSPB010000008">
    <property type="protein sequence ID" value="MFC5721458.1"/>
    <property type="molecule type" value="Genomic_DNA"/>
</dbReference>
<feature type="region of interest" description="Disordered" evidence="1">
    <location>
        <begin position="49"/>
        <end position="74"/>
    </location>
</feature>
<protein>
    <submittedName>
        <fullName evidence="2">Uncharacterized protein</fullName>
    </submittedName>
</protein>
<organism evidence="2 3">
    <name type="scientific">Streptomyces gamaensis</name>
    <dbReference type="NCBI Taxonomy" id="1763542"/>
    <lineage>
        <taxon>Bacteria</taxon>
        <taxon>Bacillati</taxon>
        <taxon>Actinomycetota</taxon>
        <taxon>Actinomycetes</taxon>
        <taxon>Kitasatosporales</taxon>
        <taxon>Streptomycetaceae</taxon>
        <taxon>Streptomyces</taxon>
    </lineage>
</organism>
<sequence>MTTPETPCCPYGRRLDDARTKALSEERHGAAQGLAEAMACHRRWAHPESVTRKKDLSQRVAEANALSRKAASRW</sequence>
<dbReference type="RefSeq" id="WP_390316749.1">
    <property type="nucleotide sequence ID" value="NZ_JBHSPB010000008.1"/>
</dbReference>